<keyword evidence="3" id="KW-1185">Reference proteome</keyword>
<dbReference type="EMBL" id="BFAV01000152">
    <property type="protein sequence ID" value="GBF34852.1"/>
    <property type="molecule type" value="Genomic_DNA"/>
</dbReference>
<name>A0A2L2XFE7_9FIRM</name>
<evidence type="ECO:0000313" key="2">
    <source>
        <dbReference type="EMBL" id="GBF34852.1"/>
    </source>
</evidence>
<accession>A0A2L2XFE7</accession>
<proteinExistence type="predicted"/>
<sequence length="135" mass="15875">MKKTIIIIMALLFSMVIGSAAFAGEGQTIYFDNLKSVSYGTHGHIWSGDIDSRALPADLKIYNRLKYGDRYGYYNNVADVRYHGDYDRDGQWHFYKDARGVLHYIYLDPDRDYEWQSYKDQNGVTQYYVRDIGWK</sequence>
<dbReference type="AlphaFoldDB" id="A0A2L2XFE7"/>
<organism evidence="2 3">
    <name type="scientific">Desulfocucumis palustris</name>
    <dbReference type="NCBI Taxonomy" id="1898651"/>
    <lineage>
        <taxon>Bacteria</taxon>
        <taxon>Bacillati</taxon>
        <taxon>Bacillota</taxon>
        <taxon>Clostridia</taxon>
        <taxon>Eubacteriales</taxon>
        <taxon>Desulfocucumaceae</taxon>
        <taxon>Desulfocucumis</taxon>
    </lineage>
</organism>
<evidence type="ECO:0000256" key="1">
    <source>
        <dbReference type="SAM" id="SignalP"/>
    </source>
</evidence>
<keyword evidence="1" id="KW-0732">Signal</keyword>
<dbReference type="OrthoDB" id="1809115at2"/>
<evidence type="ECO:0000313" key="3">
    <source>
        <dbReference type="Proteomes" id="UP000239549"/>
    </source>
</evidence>
<reference evidence="3" key="1">
    <citation type="submission" date="2018-02" db="EMBL/GenBank/DDBJ databases">
        <title>Genome sequence of Desulfocucumis palustris strain NAW-5.</title>
        <authorList>
            <person name="Watanabe M."/>
            <person name="Kojima H."/>
            <person name="Fukui M."/>
        </authorList>
    </citation>
    <scope>NUCLEOTIDE SEQUENCE [LARGE SCALE GENOMIC DNA]</scope>
    <source>
        <strain evidence="3">NAW-5</strain>
    </source>
</reference>
<gene>
    <name evidence="2" type="ORF">DCCM_3972</name>
</gene>
<dbReference type="RefSeq" id="WP_104373020.1">
    <property type="nucleotide sequence ID" value="NZ_BFAV01000152.1"/>
</dbReference>
<feature type="chain" id="PRO_5014875918" evidence="1">
    <location>
        <begin position="24"/>
        <end position="135"/>
    </location>
</feature>
<comment type="caution">
    <text evidence="2">The sequence shown here is derived from an EMBL/GenBank/DDBJ whole genome shotgun (WGS) entry which is preliminary data.</text>
</comment>
<protein>
    <submittedName>
        <fullName evidence="2">Uncharacterized protein</fullName>
    </submittedName>
</protein>
<dbReference type="Proteomes" id="UP000239549">
    <property type="component" value="Unassembled WGS sequence"/>
</dbReference>
<feature type="signal peptide" evidence="1">
    <location>
        <begin position="1"/>
        <end position="23"/>
    </location>
</feature>